<reference evidence="2" key="1">
    <citation type="submission" date="2025-02" db="EMBL/GenBank/DDBJ databases">
        <authorList>
            <consortium name="NCBI Genome Project"/>
        </authorList>
    </citation>
    <scope>NUCLEOTIDE SEQUENCE</scope>
</reference>
<dbReference type="CDD" id="cd19490">
    <property type="entry name" value="XRCC2"/>
    <property type="match status" value="1"/>
</dbReference>
<dbReference type="GeneID" id="4983932"/>
<dbReference type="InterPro" id="IPR030547">
    <property type="entry name" value="XRCC2"/>
</dbReference>
<dbReference type="SUPFAM" id="SSF52540">
    <property type="entry name" value="P-loop containing nucleoside triphosphate hydrolases"/>
    <property type="match status" value="1"/>
</dbReference>
<organism evidence="2">
    <name type="scientific">Aspergillus niger</name>
    <dbReference type="NCBI Taxonomy" id="5061"/>
    <lineage>
        <taxon>Eukaryota</taxon>
        <taxon>Fungi</taxon>
        <taxon>Dikarya</taxon>
        <taxon>Ascomycota</taxon>
        <taxon>Pezizomycotina</taxon>
        <taxon>Eurotiomycetes</taxon>
        <taxon>Eurotiomycetidae</taxon>
        <taxon>Eurotiales</taxon>
        <taxon>Aspergillaceae</taxon>
        <taxon>Aspergillus</taxon>
        <taxon>Aspergillus subgen. Circumdati</taxon>
    </lineage>
</organism>
<dbReference type="Gene3D" id="3.40.50.300">
    <property type="entry name" value="P-loop containing nucleotide triphosphate hydrolases"/>
    <property type="match status" value="1"/>
</dbReference>
<evidence type="ECO:0000313" key="2">
    <source>
        <dbReference type="RefSeq" id="XP_059606283.1"/>
    </source>
</evidence>
<evidence type="ECO:0000256" key="1">
    <source>
        <dbReference type="SAM" id="MobiDB-lite"/>
    </source>
</evidence>
<dbReference type="AlphaFoldDB" id="A0AAJ8C0E0"/>
<proteinExistence type="predicted"/>
<gene>
    <name evidence="2" type="ORF">An09g03970</name>
</gene>
<dbReference type="KEGG" id="ang:An09g03970"/>
<dbReference type="PANTHER" id="PTHR46644:SF2">
    <property type="entry name" value="DNA REPAIR PROTEIN XRCC2"/>
    <property type="match status" value="1"/>
</dbReference>
<name>A0AAJ8C0E0_ASPNG</name>
<dbReference type="InterPro" id="IPR027417">
    <property type="entry name" value="P-loop_NTPase"/>
</dbReference>
<feature type="region of interest" description="Disordered" evidence="1">
    <location>
        <begin position="1"/>
        <end position="44"/>
    </location>
</feature>
<reference evidence="2" key="2">
    <citation type="submission" date="2025-08" db="UniProtKB">
        <authorList>
            <consortium name="RefSeq"/>
        </authorList>
    </citation>
    <scope>IDENTIFICATION</scope>
</reference>
<dbReference type="VEuPathDB" id="FungiDB:An09g03970"/>
<evidence type="ECO:0008006" key="3">
    <source>
        <dbReference type="Google" id="ProtNLM"/>
    </source>
</evidence>
<dbReference type="RefSeq" id="XP_059606283.1">
    <property type="nucleotide sequence ID" value="XM_059749751.1"/>
</dbReference>
<dbReference type="PANTHER" id="PTHR46644">
    <property type="entry name" value="DNA REPAIR PROTEIN XRCC2"/>
    <property type="match status" value="1"/>
</dbReference>
<accession>A0AAJ8C0E0</accession>
<protein>
    <recommendedName>
        <fullName evidence="3">DNA recombination and repair protein Rad51-like C-terminal domain-containing protein</fullName>
    </recommendedName>
</protein>
<sequence length="405" mass="44340">MTSKTGGTGERKKSGWSGSVRVRRRRDPSTSYRRNGPARGSFDILSTPTGLLLKHFYTGKCRTLSHSFGDLQLCQMAANFGGGLLGEVHEERLDEVLDDLLGVFTTPVPAAQDMHLEGHMPQDHSGDAQGAYMDDPEGEHPAHGELINDEHAGMHGLPMVVPNHAEPVLEISSRLSAAGKSHLLYYLAAVAILPSLFHGIPLGGHESAVVFIDTDGRFDAERLRTVLRGIVHANINALAQGSPGWTSEVGNEEIESMLVVSLQHVHVFRPQSSSALLATLHHLDAYILDLSRHLSSTRPVHTIYLDSATAFLWQDKLQDEIARVEDIGHVHADPEHERTQKQRFQISDLYAAFIAKLKRLQRLLGCMVVYTTTVQGRFPGARGGNPASFRAKGAFFWACSSSPLG</sequence>